<reference evidence="2" key="1">
    <citation type="submission" date="2016-11" db="EMBL/GenBank/DDBJ databases">
        <authorList>
            <person name="Jaros S."/>
            <person name="Januszkiewicz K."/>
            <person name="Wedrychowicz H."/>
        </authorList>
    </citation>
    <scope>NUCLEOTIDE SEQUENCE [LARGE SCALE GENOMIC DNA]</scope>
    <source>
        <strain evidence="2">ICMP 9972</strain>
    </source>
</reference>
<comment type="caution">
    <text evidence="2">The sequence shown here is derived from an EMBL/GenBank/DDBJ whole genome shotgun (WGS) entry which is preliminary data.</text>
</comment>
<organism evidence="2 3">
    <name type="scientific">Pectobacterium actinidiae</name>
    <dbReference type="NCBI Taxonomy" id="1507808"/>
    <lineage>
        <taxon>Bacteria</taxon>
        <taxon>Pseudomonadati</taxon>
        <taxon>Pseudomonadota</taxon>
        <taxon>Gammaproteobacteria</taxon>
        <taxon>Enterobacterales</taxon>
        <taxon>Pectobacteriaceae</taxon>
        <taxon>Pectobacterium</taxon>
    </lineage>
</organism>
<reference evidence="3" key="2">
    <citation type="submission" date="2016-11" db="EMBL/GenBank/DDBJ databases">
        <authorList>
            <person name="Panda P."/>
            <person name="Visnovsky S."/>
            <person name="Pitman A."/>
        </authorList>
    </citation>
    <scope>NUCLEOTIDE SEQUENCE [LARGE SCALE GENOMIC DNA]</scope>
    <source>
        <strain evidence="3">ICMP 9972</strain>
    </source>
</reference>
<dbReference type="EMBL" id="JBIXLL010000001">
    <property type="protein sequence ID" value="MFJ5428238.1"/>
    <property type="molecule type" value="Genomic_DNA"/>
</dbReference>
<evidence type="ECO:0000313" key="3">
    <source>
        <dbReference type="Proteomes" id="UP000189286"/>
    </source>
</evidence>
<evidence type="ECO:0000313" key="1">
    <source>
        <dbReference type="EMBL" id="MFJ5428238.1"/>
    </source>
</evidence>
<dbReference type="Pfam" id="PF20901">
    <property type="entry name" value="Sf6_terminase"/>
    <property type="match status" value="1"/>
</dbReference>
<evidence type="ECO:0000313" key="4">
    <source>
        <dbReference type="Proteomes" id="UP001617689"/>
    </source>
</evidence>
<dbReference type="EMBL" id="MPUJ01000004">
    <property type="protein sequence ID" value="ONK07813.1"/>
    <property type="molecule type" value="Genomic_DNA"/>
</dbReference>
<protein>
    <submittedName>
        <fullName evidence="2">Ubiquitin carboxyl-hydrolase</fullName>
    </submittedName>
</protein>
<dbReference type="OrthoDB" id="7573036at2"/>
<evidence type="ECO:0000313" key="2">
    <source>
        <dbReference type="EMBL" id="ONK07813.1"/>
    </source>
</evidence>
<dbReference type="Proteomes" id="UP000189286">
    <property type="component" value="Unassembled WGS sequence"/>
</dbReference>
<reference evidence="1 4" key="3">
    <citation type="submission" date="2024-10" db="EMBL/GenBank/DDBJ databases">
        <authorList>
            <person name="Lu C.-H."/>
        </authorList>
    </citation>
    <scope>NUCLEOTIDE SEQUENCE [LARGE SCALE GENOMIC DNA]</scope>
    <source>
        <strain evidence="1 4">22ZTDG03-2</strain>
    </source>
</reference>
<gene>
    <name evidence="1" type="ORF">ACIPUP_03615</name>
    <name evidence="2" type="ORF">BSK71_07745</name>
</gene>
<dbReference type="Proteomes" id="UP001617689">
    <property type="component" value="Unassembled WGS sequence"/>
</dbReference>
<dbReference type="InterPro" id="IPR048683">
    <property type="entry name" value="Sf6_terminase"/>
</dbReference>
<proteinExistence type="predicted"/>
<name>A0A1V2R5U4_9GAMM</name>
<keyword evidence="2" id="KW-0378">Hydrolase</keyword>
<dbReference type="AlphaFoldDB" id="A0A1V2R5U4"/>
<dbReference type="RefSeq" id="WP_052201372.1">
    <property type="nucleotide sequence ID" value="NZ_JBIXLL010000001.1"/>
</dbReference>
<sequence>MKNNNQSAKKNRVGRPSDYMQEVADDICTLLAEGESLRDVCLRPGMPNKATVFRWLAENEGFRDQYAKATDVRADVIFDEIMDIADGVKADASEVAKARLKIDARKWVLSRMAPKKYGERLTQEITGKDGGPINQVNYTPEDYAKAQAALEKLLPDLD</sequence>
<accession>A0A1V2R5U4</accession>
<dbReference type="Gene3D" id="1.10.10.60">
    <property type="entry name" value="Homeodomain-like"/>
    <property type="match status" value="1"/>
</dbReference>
<dbReference type="GO" id="GO:0016787">
    <property type="term" value="F:hydrolase activity"/>
    <property type="evidence" value="ECO:0007669"/>
    <property type="project" value="UniProtKB-KW"/>
</dbReference>
<keyword evidence="4" id="KW-1185">Reference proteome</keyword>